<evidence type="ECO:0000256" key="3">
    <source>
        <dbReference type="ARBA" id="ARBA00008766"/>
    </source>
</evidence>
<keyword evidence="7 11" id="KW-0479">Metal-binding</keyword>
<dbReference type="Proteomes" id="UP000006591">
    <property type="component" value="Chromosome 3"/>
</dbReference>
<keyword evidence="5" id="KW-0031">Aminopeptidase</keyword>
<dbReference type="PROSITE" id="PS00491">
    <property type="entry name" value="PROLINE_PEPTIDASE"/>
    <property type="match status" value="1"/>
</dbReference>
<evidence type="ECO:0000256" key="1">
    <source>
        <dbReference type="ARBA" id="ARBA00001424"/>
    </source>
</evidence>
<evidence type="ECO:0000256" key="11">
    <source>
        <dbReference type="RuleBase" id="RU000590"/>
    </source>
</evidence>
<dbReference type="Gramene" id="ONIVA03G43930.1">
    <property type="protein sequence ID" value="ONIVA03G43930.1"/>
    <property type="gene ID" value="ONIVA03G43930"/>
</dbReference>
<evidence type="ECO:0000259" key="13">
    <source>
        <dbReference type="Pfam" id="PF16188"/>
    </source>
</evidence>
<dbReference type="Pfam" id="PF16188">
    <property type="entry name" value="Peptidase_M24_C"/>
    <property type="match status" value="1"/>
</dbReference>
<dbReference type="FunFam" id="3.40.350.10:FF:000010">
    <property type="entry name" value="Probable Xaa-Pro aminopeptidase P"/>
    <property type="match status" value="1"/>
</dbReference>
<evidence type="ECO:0000256" key="8">
    <source>
        <dbReference type="ARBA" id="ARBA00022801"/>
    </source>
</evidence>
<proteinExistence type="inferred from homology"/>
<dbReference type="InterPro" id="IPR032416">
    <property type="entry name" value="Peptidase_M24_C"/>
</dbReference>
<evidence type="ECO:0000256" key="7">
    <source>
        <dbReference type="ARBA" id="ARBA00022723"/>
    </source>
</evidence>
<keyword evidence="9" id="KW-0482">Metalloprotease</keyword>
<reference evidence="14" key="1">
    <citation type="submission" date="2015-04" db="UniProtKB">
        <authorList>
            <consortium name="EnsemblPlants"/>
        </authorList>
    </citation>
    <scope>IDENTIFICATION</scope>
    <source>
        <strain evidence="14">SL10</strain>
    </source>
</reference>
<organism evidence="14">
    <name type="scientific">Oryza nivara</name>
    <name type="common">Indian wild rice</name>
    <name type="synonym">Oryza sativa f. spontanea</name>
    <dbReference type="NCBI Taxonomy" id="4536"/>
    <lineage>
        <taxon>Eukaryota</taxon>
        <taxon>Viridiplantae</taxon>
        <taxon>Streptophyta</taxon>
        <taxon>Embryophyta</taxon>
        <taxon>Tracheophyta</taxon>
        <taxon>Spermatophyta</taxon>
        <taxon>Magnoliopsida</taxon>
        <taxon>Liliopsida</taxon>
        <taxon>Poales</taxon>
        <taxon>Poaceae</taxon>
        <taxon>BOP clade</taxon>
        <taxon>Oryzoideae</taxon>
        <taxon>Oryzeae</taxon>
        <taxon>Oryzinae</taxon>
        <taxon>Oryza</taxon>
    </lineage>
</organism>
<evidence type="ECO:0000256" key="2">
    <source>
        <dbReference type="ARBA" id="ARBA00001936"/>
    </source>
</evidence>
<keyword evidence="15" id="KW-1185">Reference proteome</keyword>
<dbReference type="CDD" id="cd01085">
    <property type="entry name" value="APP"/>
    <property type="match status" value="1"/>
</dbReference>
<dbReference type="InterPro" id="IPR036005">
    <property type="entry name" value="Creatinase/aminopeptidase-like"/>
</dbReference>
<evidence type="ECO:0000259" key="12">
    <source>
        <dbReference type="Pfam" id="PF00557"/>
    </source>
</evidence>
<dbReference type="FunFam" id="3.90.230.10:FF:000007">
    <property type="entry name" value="Xaa-Pro aminopeptidase P"/>
    <property type="match status" value="1"/>
</dbReference>
<keyword evidence="6" id="KW-0645">Protease</keyword>
<dbReference type="InterPro" id="IPR001131">
    <property type="entry name" value="Peptidase_M24B_aminopep-P_CS"/>
</dbReference>
<dbReference type="STRING" id="4536.A0A0E0GWU9"/>
<feature type="domain" description="Peptidase M24" evidence="12">
    <location>
        <begin position="302"/>
        <end position="539"/>
    </location>
</feature>
<dbReference type="GO" id="GO:0070006">
    <property type="term" value="F:metalloaminopeptidase activity"/>
    <property type="evidence" value="ECO:0007669"/>
    <property type="project" value="InterPro"/>
</dbReference>
<dbReference type="Gene3D" id="3.40.350.10">
    <property type="entry name" value="Creatinase/prolidase N-terminal domain"/>
    <property type="match status" value="1"/>
</dbReference>
<dbReference type="PANTHER" id="PTHR43763:SF12">
    <property type="entry name" value="AMINOPEPTIDASE P1"/>
    <property type="match status" value="1"/>
</dbReference>
<dbReference type="AlphaFoldDB" id="A0A0E0GWU9"/>
<dbReference type="GO" id="GO:0006508">
    <property type="term" value="P:proteolysis"/>
    <property type="evidence" value="ECO:0007669"/>
    <property type="project" value="UniProtKB-KW"/>
</dbReference>
<reference evidence="14" key="2">
    <citation type="submission" date="2018-04" db="EMBL/GenBank/DDBJ databases">
        <title>OnivRS2 (Oryza nivara Reference Sequence Version 2).</title>
        <authorList>
            <person name="Zhang J."/>
            <person name="Kudrna D."/>
            <person name="Lee S."/>
            <person name="Talag J."/>
            <person name="Rajasekar S."/>
            <person name="Welchert J."/>
            <person name="Hsing Y.-I."/>
            <person name="Wing R.A."/>
        </authorList>
    </citation>
    <scope>NUCLEOTIDE SEQUENCE [LARGE SCALE GENOMIC DNA]</scope>
    <source>
        <strain evidence="14">SL10</strain>
    </source>
</reference>
<evidence type="ECO:0000256" key="4">
    <source>
        <dbReference type="ARBA" id="ARBA00012574"/>
    </source>
</evidence>
<protein>
    <recommendedName>
        <fullName evidence="4">Xaa-Pro aminopeptidase</fullName>
        <ecNumber evidence="4">3.4.11.9</ecNumber>
    </recommendedName>
</protein>
<evidence type="ECO:0000313" key="14">
    <source>
        <dbReference type="EnsemblPlants" id="ONIVA03G43930.1"/>
    </source>
</evidence>
<sequence>MSADSAAAGRDALLDELRALMAAHSPPLHALVVPSEDAHQSEYVSERDKRRQFVSGFTGSAGLALITMKEALLWTDGRYFLQAEQQLTNRWKLMRMGEDPPVEVWIADNLSDEAVIGINPWCISVDTAQRYEHAFSKKHQTLVTEKLKELREKLQHEKARGIIIAALDEVAWLYNIRGNDVHYSPVVHSYSIVTLHSAFFYVDKRKVSVEVQNYMTENGIDIKDYNMVQSDTSLLASGQLKGSAVNGSSHGENDMNENSKVWIDSNSCCLALYSKLDQYQVLMLQSPIALPKAVKNPVELDGLRKAHIRDGAAVVQYLAWLDKQMQENYGASGYFTEAKGSQKKEHMNVKLTEVSVSDKLEGFRASKEHFKGLSFPTISSVGPNAAVIHYKPEASSCAELDADKIYLCDSGAQYLDGTTDITRTVHFGKPSEHEKSCYTAVLKGHIALDTAVFPNGTTGHAIDILARTPLWRSGLDYQHGTGHGIGSYLNVHEGPHLISFRPSARNVPLQASMTVTDEPGYYEDGSFGIRLENVLIVKEANTKFNFGDKGYLAFEHITWTPYQTKLIDTTLLTPAEIEWVNAYHSDCRKILQPYLNEQEKEWLRKATEPIAASC</sequence>
<comment type="catalytic activity">
    <reaction evidence="1">
        <text>Release of any N-terminal amino acid, including proline, that is linked to proline, even from a dipeptide or tripeptide.</text>
        <dbReference type="EC" id="3.4.11.9"/>
    </reaction>
</comment>
<dbReference type="EnsemblPlants" id="ONIVA03G43930.1">
    <property type="protein sequence ID" value="ONIVA03G43930.1"/>
    <property type="gene ID" value="ONIVA03G43930"/>
</dbReference>
<dbReference type="OMA" id="WTPYQTK"/>
<dbReference type="SUPFAM" id="SSF55920">
    <property type="entry name" value="Creatinase/aminopeptidase"/>
    <property type="match status" value="1"/>
</dbReference>
<dbReference type="InterPro" id="IPR050422">
    <property type="entry name" value="X-Pro_aminopeptidase_P"/>
</dbReference>
<dbReference type="Pfam" id="PF16189">
    <property type="entry name" value="Creatinase_N_2"/>
    <property type="match status" value="1"/>
</dbReference>
<keyword evidence="10" id="KW-0464">Manganese</keyword>
<name>A0A0E0GWU9_ORYNI</name>
<feature type="domain" description="Peptidase M24 C-terminal" evidence="13">
    <location>
        <begin position="550"/>
        <end position="610"/>
    </location>
</feature>
<accession>A0A0E0GWU9</accession>
<dbReference type="GO" id="GO:0005737">
    <property type="term" value="C:cytoplasm"/>
    <property type="evidence" value="ECO:0007669"/>
    <property type="project" value="UniProtKB-ARBA"/>
</dbReference>
<dbReference type="Pfam" id="PF00557">
    <property type="entry name" value="Peptidase_M24"/>
    <property type="match status" value="1"/>
</dbReference>
<dbReference type="InterPro" id="IPR000994">
    <property type="entry name" value="Pept_M24"/>
</dbReference>
<dbReference type="SUPFAM" id="SSF53092">
    <property type="entry name" value="Creatinase/prolidase N-terminal domain"/>
    <property type="match status" value="1"/>
</dbReference>
<dbReference type="HOGENOM" id="CLU_011781_2_0_1"/>
<dbReference type="InterPro" id="IPR029149">
    <property type="entry name" value="Creatin/AminoP/Spt16_N"/>
</dbReference>
<comment type="similarity">
    <text evidence="3 11">Belongs to the peptidase M24B family.</text>
</comment>
<dbReference type="EC" id="3.4.11.9" evidence="4"/>
<evidence type="ECO:0000256" key="9">
    <source>
        <dbReference type="ARBA" id="ARBA00023049"/>
    </source>
</evidence>
<comment type="cofactor">
    <cofactor evidence="2">
        <name>Mn(2+)</name>
        <dbReference type="ChEBI" id="CHEBI:29035"/>
    </cofactor>
</comment>
<dbReference type="PANTHER" id="PTHR43763">
    <property type="entry name" value="XAA-PRO AMINOPEPTIDASE 1"/>
    <property type="match status" value="1"/>
</dbReference>
<evidence type="ECO:0000256" key="6">
    <source>
        <dbReference type="ARBA" id="ARBA00022670"/>
    </source>
</evidence>
<evidence type="ECO:0000256" key="10">
    <source>
        <dbReference type="ARBA" id="ARBA00023211"/>
    </source>
</evidence>
<dbReference type="Gene3D" id="3.90.230.10">
    <property type="entry name" value="Creatinase/methionine aminopeptidase superfamily"/>
    <property type="match status" value="1"/>
</dbReference>
<dbReference type="eggNOG" id="KOG2413">
    <property type="taxonomic scope" value="Eukaryota"/>
</dbReference>
<dbReference type="GO" id="GO:0046872">
    <property type="term" value="F:metal ion binding"/>
    <property type="evidence" value="ECO:0007669"/>
    <property type="project" value="UniProtKB-KW"/>
</dbReference>
<evidence type="ECO:0000256" key="5">
    <source>
        <dbReference type="ARBA" id="ARBA00022438"/>
    </source>
</evidence>
<dbReference type="InterPro" id="IPR033740">
    <property type="entry name" value="Pept_M24B"/>
</dbReference>
<evidence type="ECO:0000313" key="15">
    <source>
        <dbReference type="Proteomes" id="UP000006591"/>
    </source>
</evidence>
<keyword evidence="8" id="KW-0378">Hydrolase</keyword>